<dbReference type="InterPro" id="IPR029052">
    <property type="entry name" value="Metallo-depent_PP-like"/>
</dbReference>
<dbReference type="Pfam" id="PF00149">
    <property type="entry name" value="Metallophos"/>
    <property type="match status" value="1"/>
</dbReference>
<feature type="transmembrane region" description="Helical" evidence="1">
    <location>
        <begin position="181"/>
        <end position="200"/>
    </location>
</feature>
<dbReference type="PANTHER" id="PTHR32440:SF11">
    <property type="entry name" value="METALLOPHOSPHOESTERASE DOMAIN-CONTAINING PROTEIN"/>
    <property type="match status" value="1"/>
</dbReference>
<feature type="domain" description="Calcineurin-like phosphoesterase" evidence="2">
    <location>
        <begin position="380"/>
        <end position="635"/>
    </location>
</feature>
<evidence type="ECO:0000313" key="4">
    <source>
        <dbReference type="Proteomes" id="UP000261087"/>
    </source>
</evidence>
<dbReference type="EMBL" id="QSVF01000014">
    <property type="protein sequence ID" value="RGO09749.1"/>
    <property type="molecule type" value="Genomic_DNA"/>
</dbReference>
<sequence>MKEILQNIIEILFDKIPFSKKSEKVKSDIKKALEKLYEQKSNTANPIENLEYILSHASNLYQAGQLAGYHHQDIDLLKDEQNIKNEREVAKIFNRYKRYVVFESLFCAFIISLFINLICYFQTNTFIFNVIFSIILLVFILLFKKRRNQFIQDYQFFDIKCTINGKKYIQALYDKYTKKEINMIFLCFALISYIVFTNYFSYLTSAYTINDILQQISFSSSFIVLFIFLLLKNIRLRHAVASFFVDEKEKNVYIHLKKICIFCTIYWIVIITVLLLFKNIFNYALNWFLIATTINIIMLLIYNLTFRKNLVFQNLVVNIKRSIVISLSVFLLISYQVMSMDIWLIQPYIHTVSTIERTKDDITYNEDNGVYTITTNKQDFKVLQLTDIHLGGSAFSLSKDLKALKAVEKLITATTPDFVIVTGDLVFPMGVMSFSLNNRAPIMQFASFMRNIGIPWAFTYGNHDTEAMSVIDENQFDELMKSLSYRSSKNLLYPYIQPDIYGRSNQMIEIRHNDGTLMQALFLLDSNDYIPGGQLNEYDYIHDDQVNWYARQVRQLSQKEGYTIPSMLFFHIPLQEYKEAYELYESGSDEVQYYYGEIGETMIDKICSSKYPSKLFNTALELGSTKAMFCGHDHYNNLSVEYKGIRLTYGYSIDYLAMPGIEEDTKQRGATLITINKSGEYEIKPYRLIELE</sequence>
<dbReference type="SUPFAM" id="SSF56300">
    <property type="entry name" value="Metallo-dependent phosphatases"/>
    <property type="match status" value="1"/>
</dbReference>
<gene>
    <name evidence="3" type="ORF">DXB31_06815</name>
</gene>
<feature type="transmembrane region" description="Helical" evidence="1">
    <location>
        <begin position="212"/>
        <end position="231"/>
    </location>
</feature>
<reference evidence="3 4" key="1">
    <citation type="submission" date="2018-08" db="EMBL/GenBank/DDBJ databases">
        <title>A genome reference for cultivated species of the human gut microbiota.</title>
        <authorList>
            <person name="Zou Y."/>
            <person name="Xue W."/>
            <person name="Luo G."/>
        </authorList>
    </citation>
    <scope>NUCLEOTIDE SEQUENCE [LARGE SCALE GENOMIC DNA]</scope>
    <source>
        <strain evidence="3 4">OM02-6</strain>
    </source>
</reference>
<keyword evidence="1" id="KW-0472">Membrane</keyword>
<feature type="transmembrane region" description="Helical" evidence="1">
    <location>
        <begin position="126"/>
        <end position="143"/>
    </location>
</feature>
<evidence type="ECO:0000256" key="1">
    <source>
        <dbReference type="SAM" id="Phobius"/>
    </source>
</evidence>
<proteinExistence type="predicted"/>
<dbReference type="GO" id="GO:0005737">
    <property type="term" value="C:cytoplasm"/>
    <property type="evidence" value="ECO:0007669"/>
    <property type="project" value="TreeGrafter"/>
</dbReference>
<feature type="transmembrane region" description="Helical" evidence="1">
    <location>
        <begin position="323"/>
        <end position="345"/>
    </location>
</feature>
<comment type="caution">
    <text evidence="3">The sequence shown here is derived from an EMBL/GenBank/DDBJ whole genome shotgun (WGS) entry which is preliminary data.</text>
</comment>
<dbReference type="RefSeq" id="WP_117604968.1">
    <property type="nucleotide sequence ID" value="NZ_CATZTT010000046.1"/>
</dbReference>
<dbReference type="InterPro" id="IPR004843">
    <property type="entry name" value="Calcineurin-like_PHP"/>
</dbReference>
<evidence type="ECO:0000313" key="3">
    <source>
        <dbReference type="EMBL" id="RGO09749.1"/>
    </source>
</evidence>
<dbReference type="Proteomes" id="UP000261087">
    <property type="component" value="Unassembled WGS sequence"/>
</dbReference>
<feature type="transmembrane region" description="Helical" evidence="1">
    <location>
        <begin position="259"/>
        <end position="277"/>
    </location>
</feature>
<organism evidence="3 4">
    <name type="scientific">Thomasclavelia spiroformis</name>
    <dbReference type="NCBI Taxonomy" id="29348"/>
    <lineage>
        <taxon>Bacteria</taxon>
        <taxon>Bacillati</taxon>
        <taxon>Bacillota</taxon>
        <taxon>Erysipelotrichia</taxon>
        <taxon>Erysipelotrichales</taxon>
        <taxon>Coprobacillaceae</taxon>
        <taxon>Thomasclavelia</taxon>
    </lineage>
</organism>
<dbReference type="Gene3D" id="3.60.21.10">
    <property type="match status" value="1"/>
</dbReference>
<name>A0A3E5FQ23_9FIRM</name>
<evidence type="ECO:0000259" key="2">
    <source>
        <dbReference type="Pfam" id="PF00149"/>
    </source>
</evidence>
<feature type="transmembrane region" description="Helical" evidence="1">
    <location>
        <begin position="283"/>
        <end position="302"/>
    </location>
</feature>
<protein>
    <recommendedName>
        <fullName evidence="2">Calcineurin-like phosphoesterase domain-containing protein</fullName>
    </recommendedName>
</protein>
<accession>A0A3E5FQ23</accession>
<dbReference type="GO" id="GO:0016788">
    <property type="term" value="F:hydrolase activity, acting on ester bonds"/>
    <property type="evidence" value="ECO:0007669"/>
    <property type="project" value="TreeGrafter"/>
</dbReference>
<keyword evidence="1" id="KW-0812">Transmembrane</keyword>
<keyword evidence="1" id="KW-1133">Transmembrane helix</keyword>
<dbReference type="CDD" id="cd07383">
    <property type="entry name" value="MPP_Dcr2"/>
    <property type="match status" value="1"/>
</dbReference>
<feature type="transmembrane region" description="Helical" evidence="1">
    <location>
        <begin position="100"/>
        <end position="120"/>
    </location>
</feature>
<dbReference type="PANTHER" id="PTHR32440">
    <property type="entry name" value="PHOSPHATASE DCR2-RELATED-RELATED"/>
    <property type="match status" value="1"/>
</dbReference>
<dbReference type="AlphaFoldDB" id="A0A3E5FQ23"/>